<name>A0A9Q3VQT7_9ACTN</name>
<protein>
    <submittedName>
        <fullName evidence="1">ParB/RepB/Spo0J family partition protein</fullName>
    </submittedName>
</protein>
<proteinExistence type="predicted"/>
<organism evidence="1 2">
    <name type="scientific">Streptomyces guryensis</name>
    <dbReference type="NCBI Taxonomy" id="2886947"/>
    <lineage>
        <taxon>Bacteria</taxon>
        <taxon>Bacillati</taxon>
        <taxon>Actinomycetota</taxon>
        <taxon>Actinomycetes</taxon>
        <taxon>Kitasatosporales</taxon>
        <taxon>Streptomycetaceae</taxon>
        <taxon>Streptomyces</taxon>
    </lineage>
</organism>
<dbReference type="Gene3D" id="3.90.1530.30">
    <property type="match status" value="1"/>
</dbReference>
<reference evidence="1" key="1">
    <citation type="submission" date="2021-12" db="EMBL/GenBank/DDBJ databases">
        <authorList>
            <person name="Lee J.-H."/>
            <person name="Kim S.-B."/>
        </authorList>
    </citation>
    <scope>NUCLEOTIDE SEQUENCE</scope>
    <source>
        <strain evidence="1">NR30</strain>
    </source>
</reference>
<dbReference type="SUPFAM" id="SSF110849">
    <property type="entry name" value="ParB/Sulfiredoxin"/>
    <property type="match status" value="1"/>
</dbReference>
<dbReference type="EMBL" id="JAJSBI010000007">
    <property type="protein sequence ID" value="MCD9875275.1"/>
    <property type="molecule type" value="Genomic_DNA"/>
</dbReference>
<evidence type="ECO:0000313" key="2">
    <source>
        <dbReference type="Proteomes" id="UP001108029"/>
    </source>
</evidence>
<dbReference type="AlphaFoldDB" id="A0A9Q3VQT7"/>
<sequence length="285" mass="31561">MLSTDELHDLAESIKTEGQHEAIVLSADGILLDGRNRLAACEIAGVAPRFTTYTGSDPKALVLAHNLRRRHISKGQQAVIVAMARSVSEHSLRHHAKLHSISLTRLSNAATVLKHHPHLAEQVRTGTLSLDAAYSTVREHQAHAAEIQAQHDRLHEHAPDLAEQLTDGSLTLDDATAALNQRQHEEQLRQTVQHTDALRLSDGDPTPPMAPLVERGDITWEQAHQRAEEFLAHRRNAIRQTQQALQVIAEIWTAVQDLAARPDTPYGRDILDGLTPEVRLLVQNP</sequence>
<gene>
    <name evidence="1" type="ORF">LJ657_16670</name>
</gene>
<comment type="caution">
    <text evidence="1">The sequence shown here is derived from an EMBL/GenBank/DDBJ whole genome shotgun (WGS) entry which is preliminary data.</text>
</comment>
<dbReference type="RefSeq" id="WP_232649394.1">
    <property type="nucleotide sequence ID" value="NZ_JAJSBI010000007.1"/>
</dbReference>
<keyword evidence="2" id="KW-1185">Reference proteome</keyword>
<accession>A0A9Q3VQT7</accession>
<dbReference type="Proteomes" id="UP001108029">
    <property type="component" value="Unassembled WGS sequence"/>
</dbReference>
<evidence type="ECO:0000313" key="1">
    <source>
        <dbReference type="EMBL" id="MCD9875275.1"/>
    </source>
</evidence>
<dbReference type="InterPro" id="IPR036086">
    <property type="entry name" value="ParB/Sulfiredoxin_sf"/>
</dbReference>